<keyword evidence="2" id="KW-1185">Reference proteome</keyword>
<reference evidence="2" key="1">
    <citation type="submission" date="2016-04" db="EMBL/GenBank/DDBJ databases">
        <authorList>
            <person name="Jeon C.O."/>
            <person name="Cho G.Y."/>
            <person name="Jeong H.I."/>
            <person name="Kim K.H."/>
        </authorList>
    </citation>
    <scope>NUCLEOTIDE SEQUENCE [LARGE SCALE GENOMIC DNA]</scope>
    <source>
        <strain evidence="2">LMG 1590</strain>
    </source>
</reference>
<dbReference type="EMBL" id="CP015164">
    <property type="protein sequence ID" value="AOW47133.1"/>
    <property type="molecule type" value="Genomic_DNA"/>
</dbReference>
<dbReference type="AlphaFoldDB" id="A0A1D8QXR7"/>
<dbReference type="Proteomes" id="UP000175973">
    <property type="component" value="Chromosome"/>
</dbReference>
<proteinExistence type="predicted"/>
<evidence type="ECO:0000313" key="2">
    <source>
        <dbReference type="Proteomes" id="UP000175973"/>
    </source>
</evidence>
<accession>A0A1D8QXR7</accession>
<protein>
    <submittedName>
        <fullName evidence="1">Uncharacterized protein</fullName>
    </submittedName>
</protein>
<gene>
    <name evidence="1" type="ORF">A4S02_10565</name>
</gene>
<organism evidence="1 2">
    <name type="scientific">Acetobacter ascendens</name>
    <dbReference type="NCBI Taxonomy" id="481146"/>
    <lineage>
        <taxon>Bacteria</taxon>
        <taxon>Pseudomonadati</taxon>
        <taxon>Pseudomonadota</taxon>
        <taxon>Alphaproteobacteria</taxon>
        <taxon>Acetobacterales</taxon>
        <taxon>Acetobacteraceae</taxon>
        <taxon>Acetobacter</taxon>
    </lineage>
</organism>
<evidence type="ECO:0000313" key="1">
    <source>
        <dbReference type="EMBL" id="AOW47133.1"/>
    </source>
</evidence>
<name>A0A1D8QXR7_9PROT</name>
<sequence length="124" mass="14245">MVDADIFSKKVSPTLGNVAPHYLMNIFEAETAPYIVKGFFDRNPTIDQCTFVFQYVNPDDYGNNATYPMVSFDFTRALYQKVNWPRFNEDNLRKIAPNFKGDAHFGALLNDETFPALMMLKSNE</sequence>
<dbReference type="KEGG" id="aasc:A4S02_10565"/>